<dbReference type="SMART" id="SM00248">
    <property type="entry name" value="ANK"/>
    <property type="match status" value="6"/>
</dbReference>
<dbReference type="Gene3D" id="1.25.40.20">
    <property type="entry name" value="Ankyrin repeat-containing domain"/>
    <property type="match status" value="3"/>
</dbReference>
<gene>
    <name evidence="6" type="ORF">GOODEAATRI_018755</name>
</gene>
<dbReference type="Pfam" id="PF12796">
    <property type="entry name" value="Ank_2"/>
    <property type="match status" value="2"/>
</dbReference>
<dbReference type="PANTHER" id="PTHR24153:SF0">
    <property type="entry name" value="ESPIN-LIKE PROTEIN"/>
    <property type="match status" value="1"/>
</dbReference>
<keyword evidence="2" id="KW-0677">Repeat</keyword>
<keyword evidence="7" id="KW-1185">Reference proteome</keyword>
<evidence type="ECO:0000256" key="2">
    <source>
        <dbReference type="ARBA" id="ARBA00022737"/>
    </source>
</evidence>
<dbReference type="PROSITE" id="PS50088">
    <property type="entry name" value="ANK_REPEAT"/>
    <property type="match status" value="2"/>
</dbReference>
<protein>
    <recommendedName>
        <fullName evidence="8">Espin</fullName>
    </recommendedName>
</protein>
<dbReference type="PROSITE" id="PS50297">
    <property type="entry name" value="ANK_REP_REGION"/>
    <property type="match status" value="2"/>
</dbReference>
<comment type="subcellular location">
    <subcellularLocation>
        <location evidence="1">Cell projection</location>
        <location evidence="1">Stereocilium</location>
    </subcellularLocation>
</comment>
<comment type="caution">
    <text evidence="6">The sequence shown here is derived from an EMBL/GenBank/DDBJ whole genome shotgun (WGS) entry which is preliminary data.</text>
</comment>
<proteinExistence type="predicted"/>
<dbReference type="SUPFAM" id="SSF48403">
    <property type="entry name" value="Ankyrin repeat"/>
    <property type="match status" value="1"/>
</dbReference>
<reference evidence="6 7" key="1">
    <citation type="submission" date="2021-06" db="EMBL/GenBank/DDBJ databases">
        <authorList>
            <person name="Palmer J.M."/>
        </authorList>
    </citation>
    <scope>NUCLEOTIDE SEQUENCE [LARGE SCALE GENOMIC DNA]</scope>
    <source>
        <strain evidence="6 7">GA_2019</strain>
        <tissue evidence="6">Muscle</tissue>
    </source>
</reference>
<evidence type="ECO:0000256" key="1">
    <source>
        <dbReference type="ARBA" id="ARBA00004645"/>
    </source>
</evidence>
<evidence type="ECO:0000256" key="4">
    <source>
        <dbReference type="ARBA" id="ARBA00023043"/>
    </source>
</evidence>
<evidence type="ECO:0000256" key="5">
    <source>
        <dbReference type="PROSITE-ProRule" id="PRU00023"/>
    </source>
</evidence>
<dbReference type="InterPro" id="IPR036770">
    <property type="entry name" value="Ankyrin_rpt-contain_sf"/>
</dbReference>
<organism evidence="6 7">
    <name type="scientific">Goodea atripinnis</name>
    <dbReference type="NCBI Taxonomy" id="208336"/>
    <lineage>
        <taxon>Eukaryota</taxon>
        <taxon>Metazoa</taxon>
        <taxon>Chordata</taxon>
        <taxon>Craniata</taxon>
        <taxon>Vertebrata</taxon>
        <taxon>Euteleostomi</taxon>
        <taxon>Actinopterygii</taxon>
        <taxon>Neopterygii</taxon>
        <taxon>Teleostei</taxon>
        <taxon>Neoteleostei</taxon>
        <taxon>Acanthomorphata</taxon>
        <taxon>Ovalentaria</taxon>
        <taxon>Atherinomorphae</taxon>
        <taxon>Cyprinodontiformes</taxon>
        <taxon>Goodeidae</taxon>
        <taxon>Goodea</taxon>
    </lineage>
</organism>
<keyword evidence="4 5" id="KW-0040">ANK repeat</keyword>
<evidence type="ECO:0000313" key="7">
    <source>
        <dbReference type="Proteomes" id="UP001476798"/>
    </source>
</evidence>
<sequence length="248" mass="26295">MMVLHRAIQAARDADLAALRNIASFGQLSPAISDAQGAGPVHHAARCGRLDCLQFLVIDLGLPAHSRALNGATAAHDAAATGNIRELQWLVDHGGCNIEVCLFTESKDKDAAGATALHLAARFGCVEVTRWLVSVGGVANVATNWGAVPAHYAAANGSLTCLRLLLQEAPRCVNQQTGMGATPLYLACQEGHLHIVQYLVKDCGADVHLRAHDGMTCLHAAAHMGHQAVVVWLVSSVNLSDFFLKRTF</sequence>
<dbReference type="EMBL" id="JAHRIO010041598">
    <property type="protein sequence ID" value="MEQ2172216.1"/>
    <property type="molecule type" value="Genomic_DNA"/>
</dbReference>
<evidence type="ECO:0000256" key="3">
    <source>
        <dbReference type="ARBA" id="ARBA00022740"/>
    </source>
</evidence>
<name>A0ABV0NLE2_9TELE</name>
<dbReference type="InterPro" id="IPR052420">
    <property type="entry name" value="Espin/Espin-like"/>
</dbReference>
<feature type="repeat" description="ANK" evidence="5">
    <location>
        <begin position="112"/>
        <end position="144"/>
    </location>
</feature>
<feature type="repeat" description="ANK" evidence="5">
    <location>
        <begin position="179"/>
        <end position="212"/>
    </location>
</feature>
<dbReference type="Proteomes" id="UP001476798">
    <property type="component" value="Unassembled WGS sequence"/>
</dbReference>
<evidence type="ECO:0008006" key="8">
    <source>
        <dbReference type="Google" id="ProtNLM"/>
    </source>
</evidence>
<accession>A0ABV0NLE2</accession>
<dbReference type="InterPro" id="IPR002110">
    <property type="entry name" value="Ankyrin_rpt"/>
</dbReference>
<dbReference type="PANTHER" id="PTHR24153">
    <property type="entry name" value="ESPIN"/>
    <property type="match status" value="1"/>
</dbReference>
<keyword evidence="3" id="KW-1009">Hearing</keyword>
<evidence type="ECO:0000313" key="6">
    <source>
        <dbReference type="EMBL" id="MEQ2172216.1"/>
    </source>
</evidence>